<accession>A0A8S3VNR0</accession>
<dbReference type="PRINTS" id="PR00019">
    <property type="entry name" value="LEURICHRPT"/>
</dbReference>
<dbReference type="GO" id="GO:0005886">
    <property type="term" value="C:plasma membrane"/>
    <property type="evidence" value="ECO:0007669"/>
    <property type="project" value="UniProtKB-SubCell"/>
</dbReference>
<dbReference type="Gene3D" id="3.80.10.10">
    <property type="entry name" value="Ribonuclease Inhibitor"/>
    <property type="match status" value="2"/>
</dbReference>
<evidence type="ECO:0000256" key="8">
    <source>
        <dbReference type="ARBA" id="ARBA00022989"/>
    </source>
</evidence>
<dbReference type="AlphaFoldDB" id="A0A8S3VNR0"/>
<keyword evidence="8" id="KW-1133">Transmembrane helix</keyword>
<gene>
    <name evidence="13" type="ORF">MEDL_66846</name>
</gene>
<evidence type="ECO:0000256" key="1">
    <source>
        <dbReference type="ARBA" id="ARBA00004162"/>
    </source>
</evidence>
<dbReference type="Pfam" id="PF13855">
    <property type="entry name" value="LRR_8"/>
    <property type="match status" value="1"/>
</dbReference>
<dbReference type="OrthoDB" id="2015831at2759"/>
<dbReference type="PROSITE" id="PS51450">
    <property type="entry name" value="LRR"/>
    <property type="match status" value="2"/>
</dbReference>
<dbReference type="PANTHER" id="PTHR46473:SF10">
    <property type="entry name" value="LD45603P-RELATED"/>
    <property type="match status" value="1"/>
</dbReference>
<evidence type="ECO:0000256" key="5">
    <source>
        <dbReference type="ARBA" id="ARBA00022692"/>
    </source>
</evidence>
<keyword evidence="2" id="KW-0813">Transport</keyword>
<dbReference type="SMART" id="SM00369">
    <property type="entry name" value="LRR_TYP"/>
    <property type="match status" value="4"/>
</dbReference>
<proteinExistence type="predicted"/>
<keyword evidence="12" id="KW-0407">Ion channel</keyword>
<keyword evidence="11" id="KW-1015">Disulfide bond</keyword>
<dbReference type="PANTHER" id="PTHR46473">
    <property type="entry name" value="GH08155P"/>
    <property type="match status" value="1"/>
</dbReference>
<keyword evidence="7" id="KW-0677">Repeat</keyword>
<evidence type="ECO:0000256" key="4">
    <source>
        <dbReference type="ARBA" id="ARBA00022614"/>
    </source>
</evidence>
<evidence type="ECO:0000256" key="6">
    <source>
        <dbReference type="ARBA" id="ARBA00022729"/>
    </source>
</evidence>
<keyword evidence="10" id="KW-0472">Membrane</keyword>
<reference evidence="13" key="1">
    <citation type="submission" date="2021-03" db="EMBL/GenBank/DDBJ databases">
        <authorList>
            <person name="Bekaert M."/>
        </authorList>
    </citation>
    <scope>NUCLEOTIDE SEQUENCE</scope>
</reference>
<protein>
    <submittedName>
        <fullName evidence="13">Uncharacterized protein</fullName>
    </submittedName>
</protein>
<organism evidence="13 14">
    <name type="scientific">Mytilus edulis</name>
    <name type="common">Blue mussel</name>
    <dbReference type="NCBI Taxonomy" id="6550"/>
    <lineage>
        <taxon>Eukaryota</taxon>
        <taxon>Metazoa</taxon>
        <taxon>Spiralia</taxon>
        <taxon>Lophotrochozoa</taxon>
        <taxon>Mollusca</taxon>
        <taxon>Bivalvia</taxon>
        <taxon>Autobranchia</taxon>
        <taxon>Pteriomorphia</taxon>
        <taxon>Mytilida</taxon>
        <taxon>Mytiloidea</taxon>
        <taxon>Mytilidae</taxon>
        <taxon>Mytilinae</taxon>
        <taxon>Mytilus</taxon>
    </lineage>
</organism>
<evidence type="ECO:0000256" key="7">
    <source>
        <dbReference type="ARBA" id="ARBA00022737"/>
    </source>
</evidence>
<comment type="subcellular location">
    <subcellularLocation>
        <location evidence="1">Cell membrane</location>
        <topology evidence="1">Single-pass membrane protein</topology>
    </subcellularLocation>
</comment>
<name>A0A8S3VNR0_MYTED</name>
<evidence type="ECO:0000256" key="2">
    <source>
        <dbReference type="ARBA" id="ARBA00022448"/>
    </source>
</evidence>
<dbReference type="InterPro" id="IPR032675">
    <property type="entry name" value="LRR_dom_sf"/>
</dbReference>
<comment type="caution">
    <text evidence="13">The sequence shown here is derived from an EMBL/GenBank/DDBJ whole genome shotgun (WGS) entry which is preliminary data.</text>
</comment>
<sequence>MDLSNNELHQISAEVFNNMTKLKVLKLNGNSFNDTVDILDIFNYTRNLESLNISSNDIGYIVNGTFQLLNSLQTLDISNNSISKTFSDTFKGMQSLKALYLDHNNIRDINRTSLLPLTSLEIIDLSHNMIDNIIDNVTMPETLTHVNLEENILSKFQNVSIKRTSKS</sequence>
<keyword evidence="6" id="KW-0732">Signal</keyword>
<evidence type="ECO:0000256" key="11">
    <source>
        <dbReference type="ARBA" id="ARBA00023157"/>
    </source>
</evidence>
<keyword evidence="5" id="KW-0812">Transmembrane</keyword>
<dbReference type="GO" id="GO:0034220">
    <property type="term" value="P:monoatomic ion transmembrane transport"/>
    <property type="evidence" value="ECO:0007669"/>
    <property type="project" value="UniProtKB-KW"/>
</dbReference>
<evidence type="ECO:0000313" key="14">
    <source>
        <dbReference type="Proteomes" id="UP000683360"/>
    </source>
</evidence>
<dbReference type="EMBL" id="CAJPWZ010003271">
    <property type="protein sequence ID" value="CAG2255430.1"/>
    <property type="molecule type" value="Genomic_DNA"/>
</dbReference>
<dbReference type="SUPFAM" id="SSF52058">
    <property type="entry name" value="L domain-like"/>
    <property type="match status" value="1"/>
</dbReference>
<dbReference type="InterPro" id="IPR001611">
    <property type="entry name" value="Leu-rich_rpt"/>
</dbReference>
<dbReference type="InterPro" id="IPR051432">
    <property type="entry name" value="KCNMA1_auxiliary"/>
</dbReference>
<dbReference type="Proteomes" id="UP000683360">
    <property type="component" value="Unassembled WGS sequence"/>
</dbReference>
<keyword evidence="3" id="KW-1003">Cell membrane</keyword>
<evidence type="ECO:0000256" key="10">
    <source>
        <dbReference type="ARBA" id="ARBA00023136"/>
    </source>
</evidence>
<dbReference type="Pfam" id="PF13516">
    <property type="entry name" value="LRR_6"/>
    <property type="match status" value="1"/>
</dbReference>
<evidence type="ECO:0000313" key="13">
    <source>
        <dbReference type="EMBL" id="CAG2255430.1"/>
    </source>
</evidence>
<keyword evidence="9" id="KW-0406">Ion transport</keyword>
<keyword evidence="4" id="KW-0433">Leucine-rich repeat</keyword>
<evidence type="ECO:0000256" key="12">
    <source>
        <dbReference type="ARBA" id="ARBA00023303"/>
    </source>
</evidence>
<evidence type="ECO:0000256" key="9">
    <source>
        <dbReference type="ARBA" id="ARBA00023065"/>
    </source>
</evidence>
<keyword evidence="14" id="KW-1185">Reference proteome</keyword>
<evidence type="ECO:0000256" key="3">
    <source>
        <dbReference type="ARBA" id="ARBA00022475"/>
    </source>
</evidence>
<dbReference type="InterPro" id="IPR003591">
    <property type="entry name" value="Leu-rich_rpt_typical-subtyp"/>
</dbReference>